<accession>A0A1F8CT54</accession>
<dbReference type="AlphaFoldDB" id="A0A1F8CT54"/>
<evidence type="ECO:0000313" key="2">
    <source>
        <dbReference type="EMBL" id="OGM79256.1"/>
    </source>
</evidence>
<dbReference type="InterPro" id="IPR029044">
    <property type="entry name" value="Nucleotide-diphossugar_trans"/>
</dbReference>
<evidence type="ECO:0000259" key="1">
    <source>
        <dbReference type="Pfam" id="PF00535"/>
    </source>
</evidence>
<dbReference type="PANTHER" id="PTHR43179">
    <property type="entry name" value="RHAMNOSYLTRANSFERASE WBBL"/>
    <property type="match status" value="1"/>
</dbReference>
<protein>
    <recommendedName>
        <fullName evidence="1">Glycosyltransferase 2-like domain-containing protein</fullName>
    </recommendedName>
</protein>
<dbReference type="InterPro" id="IPR001173">
    <property type="entry name" value="Glyco_trans_2-like"/>
</dbReference>
<dbReference type="SUPFAM" id="SSF53448">
    <property type="entry name" value="Nucleotide-diphospho-sugar transferases"/>
    <property type="match status" value="1"/>
</dbReference>
<reference evidence="2 3" key="1">
    <citation type="journal article" date="2016" name="Nat. Commun.">
        <title>Thousands of microbial genomes shed light on interconnected biogeochemical processes in an aquifer system.</title>
        <authorList>
            <person name="Anantharaman K."/>
            <person name="Brown C.T."/>
            <person name="Hug L.A."/>
            <person name="Sharon I."/>
            <person name="Castelle C.J."/>
            <person name="Probst A.J."/>
            <person name="Thomas B.C."/>
            <person name="Singh A."/>
            <person name="Wilkins M.J."/>
            <person name="Karaoz U."/>
            <person name="Brodie E.L."/>
            <person name="Williams K.H."/>
            <person name="Hubbard S.S."/>
            <person name="Banfield J.F."/>
        </authorList>
    </citation>
    <scope>NUCLEOTIDE SEQUENCE [LARGE SCALE GENOMIC DNA]</scope>
</reference>
<feature type="domain" description="Glycosyltransferase 2-like" evidence="1">
    <location>
        <begin position="6"/>
        <end position="129"/>
    </location>
</feature>
<comment type="caution">
    <text evidence="2">The sequence shown here is derived from an EMBL/GenBank/DDBJ whole genome shotgun (WGS) entry which is preliminary data.</text>
</comment>
<dbReference type="Pfam" id="PF00535">
    <property type="entry name" value="Glycos_transf_2"/>
    <property type="match status" value="1"/>
</dbReference>
<sequence>MKKKLSIIIVSFNTRKLTLECVKSIYANSPSFSFEVIVVDNCSTDGSEKIGSKLKPTWKKNFKLIVNTSNLGFAKANNQGIAKAAGKYILLLNSDTKIKGNTLESLVSFAKAHKDCGIVGPRLLNPDGSLQASVFNLPTLTRAIGQYWLGNAGVLDKYAPKGDTPVVVEALVMAGFLITPGALQRVGKLDERYFMYFEDIEYCRQVKEVGLLVYYLPSAEIIHYHGESGKRNGNQKQYERLVASSKIYHGFLGYYVYSFILWSGQKFLGK</sequence>
<proteinExistence type="predicted"/>
<dbReference type="Gene3D" id="3.90.550.10">
    <property type="entry name" value="Spore Coat Polysaccharide Biosynthesis Protein SpsA, Chain A"/>
    <property type="match status" value="1"/>
</dbReference>
<dbReference type="PANTHER" id="PTHR43179:SF7">
    <property type="entry name" value="RHAMNOSYLTRANSFERASE WBBL"/>
    <property type="match status" value="1"/>
</dbReference>
<gene>
    <name evidence="2" type="ORF">A2382_00530</name>
</gene>
<dbReference type="CDD" id="cd04186">
    <property type="entry name" value="GT_2_like_c"/>
    <property type="match status" value="1"/>
</dbReference>
<evidence type="ECO:0000313" key="3">
    <source>
        <dbReference type="Proteomes" id="UP000178999"/>
    </source>
</evidence>
<dbReference type="EMBL" id="MGHY01000018">
    <property type="protein sequence ID" value="OGM79256.1"/>
    <property type="molecule type" value="Genomic_DNA"/>
</dbReference>
<dbReference type="Proteomes" id="UP000178999">
    <property type="component" value="Unassembled WGS sequence"/>
</dbReference>
<name>A0A1F8CT54_9BACT</name>
<dbReference type="STRING" id="1802538.A2382_00530"/>
<organism evidence="2 3">
    <name type="scientific">Candidatus Woesebacteria bacterium RIFOXYB1_FULL_38_16</name>
    <dbReference type="NCBI Taxonomy" id="1802538"/>
    <lineage>
        <taxon>Bacteria</taxon>
        <taxon>Candidatus Woeseibacteriota</taxon>
    </lineage>
</organism>